<protein>
    <recommendedName>
        <fullName evidence="2">Transposase IS701-like DDE domain-containing protein</fullName>
    </recommendedName>
</protein>
<evidence type="ECO:0000313" key="3">
    <source>
        <dbReference type="EMBL" id="OAH14286.1"/>
    </source>
</evidence>
<gene>
    <name evidence="3" type="ORF">STSP_23470</name>
</gene>
<reference evidence="3 4" key="1">
    <citation type="submission" date="2015-12" db="EMBL/GenBank/DDBJ databases">
        <title>Genome sequence of Streptomyces sp. G25.</title>
        <authorList>
            <person name="Poehlein A."/>
            <person name="Roettig A."/>
            <person name="Hiessl S."/>
            <person name="Hauschild P."/>
            <person name="Schauer J."/>
            <person name="Madkour M.H."/>
            <person name="Al-Ansari A.M."/>
            <person name="Almakishah N.H."/>
            <person name="Steinbuechel A."/>
            <person name="Daniel R."/>
        </authorList>
    </citation>
    <scope>NUCLEOTIDE SEQUENCE [LARGE SCALE GENOMIC DNA]</scope>
    <source>
        <strain evidence="4">G25(2015)</strain>
    </source>
</reference>
<dbReference type="SUPFAM" id="SSF53098">
    <property type="entry name" value="Ribonuclease H-like"/>
    <property type="match status" value="1"/>
</dbReference>
<keyword evidence="4" id="KW-1185">Reference proteome</keyword>
<sequence length="485" mass="54700">MKERPLVMSLAPELSADAALGILSHFRVQFYDCLYTRADALFELTDAVLCSDGPVTSLVELTLTAEHRRGAMYDAVNHGWLEPRRLRRLLASTPLPRAADGRIVLAVDVSNWLRPDAPTSPELLFCHVYGRGRSADQFIPGWPYSFVAALKTGRTSWTAVLDAIRLGPADDATAVTATQLREVVAQLVRAGQWRPGDADILVVMDTGYDVTRLAYVLADLPVELVGRLRSDRVMLRDAGPRRSTPRGGQPRKHGGLLTFSKPDSWHTPDAATTCDTTRYGTAEALAWDRMHPRLQAPWLDHCGELPLIHGTLIRLKVDHLPGDRDPKPLWLWSSRTGMTSADVDLRWQAFLRRFDLEHTFRLFKQTLGWTVPKVRDPQTACLWTWLIIAAHTQLRLARPLAEDLRRPWERPAEPCRLTPARVRRGFRHLRVKTARPTDVPKPSRPGPGRPPGSKNRRPAPRHEPGKTVKRIETLTEHVRLKQQRG</sequence>
<dbReference type="InterPro" id="IPR012337">
    <property type="entry name" value="RNaseH-like_sf"/>
</dbReference>
<evidence type="ECO:0000313" key="4">
    <source>
        <dbReference type="Proteomes" id="UP000077381"/>
    </source>
</evidence>
<dbReference type="AlphaFoldDB" id="A0A177HU83"/>
<dbReference type="NCBIfam" id="NF041680">
    <property type="entry name" value="transp_NF041680"/>
    <property type="match status" value="1"/>
</dbReference>
<feature type="compositionally biased region" description="Basic and acidic residues" evidence="1">
    <location>
        <begin position="460"/>
        <end position="479"/>
    </location>
</feature>
<evidence type="ECO:0000259" key="2">
    <source>
        <dbReference type="Pfam" id="PF13546"/>
    </source>
</evidence>
<dbReference type="PATRIC" id="fig|1716141.3.peg.2472"/>
<feature type="domain" description="Transposase IS701-like DDE" evidence="2">
    <location>
        <begin position="29"/>
        <end position="292"/>
    </location>
</feature>
<name>A0A177HU83_9ACTN</name>
<dbReference type="Proteomes" id="UP000077381">
    <property type="component" value="Unassembled WGS sequence"/>
</dbReference>
<dbReference type="Pfam" id="PF13546">
    <property type="entry name" value="DDE_5"/>
    <property type="match status" value="1"/>
</dbReference>
<dbReference type="InterPro" id="IPR038721">
    <property type="entry name" value="IS701-like_DDE_dom"/>
</dbReference>
<evidence type="ECO:0000256" key="1">
    <source>
        <dbReference type="SAM" id="MobiDB-lite"/>
    </source>
</evidence>
<organism evidence="3 4">
    <name type="scientific">Streptomyces jeddahensis</name>
    <dbReference type="NCBI Taxonomy" id="1716141"/>
    <lineage>
        <taxon>Bacteria</taxon>
        <taxon>Bacillati</taxon>
        <taxon>Actinomycetota</taxon>
        <taxon>Actinomycetes</taxon>
        <taxon>Kitasatosporales</taxon>
        <taxon>Streptomycetaceae</taxon>
        <taxon>Streptomyces</taxon>
    </lineage>
</organism>
<proteinExistence type="predicted"/>
<dbReference type="STRING" id="1716141.STSP_23470"/>
<feature type="region of interest" description="Disordered" evidence="1">
    <location>
        <begin position="426"/>
        <end position="485"/>
    </location>
</feature>
<feature type="region of interest" description="Disordered" evidence="1">
    <location>
        <begin position="238"/>
        <end position="259"/>
    </location>
</feature>
<dbReference type="EMBL" id="LOHS01000067">
    <property type="protein sequence ID" value="OAH14286.1"/>
    <property type="molecule type" value="Genomic_DNA"/>
</dbReference>
<comment type="caution">
    <text evidence="3">The sequence shown here is derived from an EMBL/GenBank/DDBJ whole genome shotgun (WGS) entry which is preliminary data.</text>
</comment>
<accession>A0A177HU83</accession>